<dbReference type="STRING" id="442562.Rumeso_01686"/>
<dbReference type="PATRIC" id="fig|442562.3.peg.1669"/>
<protein>
    <recommendedName>
        <fullName evidence="3">DUF1858 domain-containing protein</fullName>
    </recommendedName>
</protein>
<name>A0A017HRD7_9RHOB</name>
<evidence type="ECO:0000313" key="1">
    <source>
        <dbReference type="EMBL" id="EYD76728.1"/>
    </source>
</evidence>
<comment type="caution">
    <text evidence="1">The sequence shown here is derived from an EMBL/GenBank/DDBJ whole genome shotgun (WGS) entry which is preliminary data.</text>
</comment>
<dbReference type="Proteomes" id="UP000019666">
    <property type="component" value="Unassembled WGS sequence"/>
</dbReference>
<dbReference type="NCBIfam" id="TIGR03980">
    <property type="entry name" value="prismane_assoc"/>
    <property type="match status" value="1"/>
</dbReference>
<reference evidence="1 2" key="1">
    <citation type="submission" date="2013-02" db="EMBL/GenBank/DDBJ databases">
        <authorList>
            <person name="Fiebig A."/>
            <person name="Goeker M."/>
            <person name="Klenk H.-P.P."/>
        </authorList>
    </citation>
    <scope>NUCLEOTIDE SEQUENCE [LARGE SCALE GENOMIC DNA]</scope>
    <source>
        <strain evidence="1 2">DSM 19309</strain>
    </source>
</reference>
<dbReference type="HOGENOM" id="CLU_180540_3_1_5"/>
<dbReference type="OrthoDB" id="5397989at2"/>
<gene>
    <name evidence="1" type="ORF">Rumeso_01686</name>
</gene>
<keyword evidence="2" id="KW-1185">Reference proteome</keyword>
<evidence type="ECO:0000313" key="2">
    <source>
        <dbReference type="Proteomes" id="UP000019666"/>
    </source>
</evidence>
<dbReference type="RefSeq" id="WP_037277228.1">
    <property type="nucleotide sequence ID" value="NZ_KK088521.1"/>
</dbReference>
<dbReference type="SUPFAM" id="SSF140683">
    <property type="entry name" value="SP0561-like"/>
    <property type="match status" value="1"/>
</dbReference>
<dbReference type="EMBL" id="AOSK01000041">
    <property type="protein sequence ID" value="EYD76728.1"/>
    <property type="molecule type" value="Genomic_DNA"/>
</dbReference>
<sequence length="72" mass="8087">MPKTNIDDPDLPLSHLFERWPAAGAVFLNQGMLCFGCPIAPFHTVIDACLEYNLDEDQFRTRLREAAAVPAR</sequence>
<dbReference type="Gene3D" id="1.10.3910.10">
    <property type="entry name" value="SP0561-like"/>
    <property type="match status" value="1"/>
</dbReference>
<proteinExistence type="predicted"/>
<dbReference type="AlphaFoldDB" id="A0A017HRD7"/>
<evidence type="ECO:0008006" key="3">
    <source>
        <dbReference type="Google" id="ProtNLM"/>
    </source>
</evidence>
<accession>A0A017HRD7</accession>
<dbReference type="InterPro" id="IPR023883">
    <property type="entry name" value="CHP03980_redox-disulphide"/>
</dbReference>
<organism evidence="1 2">
    <name type="scientific">Rubellimicrobium mesophilum DSM 19309</name>
    <dbReference type="NCBI Taxonomy" id="442562"/>
    <lineage>
        <taxon>Bacteria</taxon>
        <taxon>Pseudomonadati</taxon>
        <taxon>Pseudomonadota</taxon>
        <taxon>Alphaproteobacteria</taxon>
        <taxon>Rhodobacterales</taxon>
        <taxon>Roseobacteraceae</taxon>
        <taxon>Rubellimicrobium</taxon>
    </lineage>
</organism>
<dbReference type="InterPro" id="IPR038062">
    <property type="entry name" value="ScdA-like_N_sf"/>
</dbReference>